<dbReference type="InterPro" id="IPR044444">
    <property type="entry name" value="Ribosomal_mL44_DSRM_metazoa"/>
</dbReference>
<evidence type="ECO:0000256" key="6">
    <source>
        <dbReference type="ARBA" id="ARBA00023274"/>
    </source>
</evidence>
<dbReference type="Gene3D" id="1.10.1520.10">
    <property type="entry name" value="Ribonuclease III domain"/>
    <property type="match status" value="1"/>
</dbReference>
<dbReference type="Pfam" id="PF22892">
    <property type="entry name" value="DSRM_MRPL44"/>
    <property type="match status" value="1"/>
</dbReference>
<dbReference type="GO" id="GO:0003725">
    <property type="term" value="F:double-stranded RNA binding"/>
    <property type="evidence" value="ECO:0007669"/>
    <property type="project" value="InterPro"/>
</dbReference>
<dbReference type="GO" id="GO:0070125">
    <property type="term" value="P:mitochondrial translational elongation"/>
    <property type="evidence" value="ECO:0007669"/>
    <property type="project" value="TreeGrafter"/>
</dbReference>
<comment type="similarity">
    <text evidence="7">Belongs to the ribonuclease III family. Mitochondrion-specific ribosomal protein mL44 subfamily.</text>
</comment>
<reference evidence="10 11" key="1">
    <citation type="submission" date="2021-06" db="EMBL/GenBank/DDBJ databases">
        <title>Caerostris extrusa draft genome.</title>
        <authorList>
            <person name="Kono N."/>
            <person name="Arakawa K."/>
        </authorList>
    </citation>
    <scope>NUCLEOTIDE SEQUENCE [LARGE SCALE GENOMIC DNA]</scope>
</reference>
<dbReference type="CDD" id="cd19874">
    <property type="entry name" value="DSRM_MRPL44"/>
    <property type="match status" value="1"/>
</dbReference>
<feature type="domain" description="RNase III" evidence="9">
    <location>
        <begin position="73"/>
        <end position="212"/>
    </location>
</feature>
<organism evidence="10 11">
    <name type="scientific">Caerostris extrusa</name>
    <name type="common">Bark spider</name>
    <name type="synonym">Caerostris bankana</name>
    <dbReference type="NCBI Taxonomy" id="172846"/>
    <lineage>
        <taxon>Eukaryota</taxon>
        <taxon>Metazoa</taxon>
        <taxon>Ecdysozoa</taxon>
        <taxon>Arthropoda</taxon>
        <taxon>Chelicerata</taxon>
        <taxon>Arachnida</taxon>
        <taxon>Araneae</taxon>
        <taxon>Araneomorphae</taxon>
        <taxon>Entelegynae</taxon>
        <taxon>Araneoidea</taxon>
        <taxon>Araneidae</taxon>
        <taxon>Caerostris</taxon>
    </lineage>
</organism>
<keyword evidence="4 10" id="KW-0689">Ribosomal protein</keyword>
<evidence type="ECO:0000256" key="3">
    <source>
        <dbReference type="ARBA" id="ARBA00022946"/>
    </source>
</evidence>
<dbReference type="SUPFAM" id="SSF69065">
    <property type="entry name" value="RNase III domain-like"/>
    <property type="match status" value="1"/>
</dbReference>
<evidence type="ECO:0000259" key="9">
    <source>
        <dbReference type="PROSITE" id="PS50142"/>
    </source>
</evidence>
<evidence type="ECO:0000256" key="7">
    <source>
        <dbReference type="ARBA" id="ARBA00024034"/>
    </source>
</evidence>
<evidence type="ECO:0000313" key="11">
    <source>
        <dbReference type="Proteomes" id="UP001054945"/>
    </source>
</evidence>
<dbReference type="SMART" id="SM00535">
    <property type="entry name" value="RIBOc"/>
    <property type="match status" value="1"/>
</dbReference>
<sequence>MACRLLNFGFSKILPLKNVLGGKEIVIGSKYLLTNQRYVSPNYGRKLRVMKGRRAIAGAERIRKRSEWDSWNYKAELYAFGRRLNENISEETLRWVFIHDSYIEKEEQKRKELDIPSQDVQLDLKSNAPLIALGEEVIRNYIQRYLPHCFPKLPYEGISAVENYLMSDEVLSHISSNIGTKDLIFCEEFQPTESTLAASFKAIVGAIVTDNDVPRADNFVLDFVCPQLVAKDVFEIWDLENPLDVLKGILQKHGLEECEPRLIFESGRTTIEAIYHVGLYSNKCFLGRGPGETVNIAVEMAAYNALRKFFGIQENDQPLYFGDKARSMDLNSSIKPKSIREWSSEILNSKYDNRPHCRPVLFARPGLSYEASKAVKRFYIPEAPFPATEPTLNGVILAAAAHAN</sequence>
<dbReference type="InterPro" id="IPR000999">
    <property type="entry name" value="RNase_III_dom"/>
</dbReference>
<dbReference type="GO" id="GO:0070877">
    <property type="term" value="C:microprocessor complex"/>
    <property type="evidence" value="ECO:0007669"/>
    <property type="project" value="TreeGrafter"/>
</dbReference>
<dbReference type="AlphaFoldDB" id="A0AAV4RDE2"/>
<evidence type="ECO:0000256" key="1">
    <source>
        <dbReference type="ARBA" id="ARBA00004173"/>
    </source>
</evidence>
<accession>A0AAV4RDE2</accession>
<keyword evidence="6" id="KW-0687">Ribonucleoprotein</keyword>
<evidence type="ECO:0000256" key="4">
    <source>
        <dbReference type="ARBA" id="ARBA00022980"/>
    </source>
</evidence>
<dbReference type="SUPFAM" id="SSF54768">
    <property type="entry name" value="dsRNA-binding domain-like"/>
    <property type="match status" value="1"/>
</dbReference>
<proteinExistence type="inferred from homology"/>
<keyword evidence="5" id="KW-0496">Mitochondrion</keyword>
<evidence type="ECO:0000256" key="2">
    <source>
        <dbReference type="ARBA" id="ARBA00022884"/>
    </source>
</evidence>
<keyword evidence="11" id="KW-1185">Reference proteome</keyword>
<evidence type="ECO:0000256" key="8">
    <source>
        <dbReference type="ARBA" id="ARBA00035187"/>
    </source>
</evidence>
<comment type="subcellular location">
    <subcellularLocation>
        <location evidence="1">Mitochondrion</location>
    </subcellularLocation>
</comment>
<dbReference type="InterPro" id="IPR055189">
    <property type="entry name" value="RM44_endonuclase"/>
</dbReference>
<dbReference type="InterPro" id="IPR036389">
    <property type="entry name" value="RNase_III_sf"/>
</dbReference>
<evidence type="ECO:0000313" key="10">
    <source>
        <dbReference type="EMBL" id="GIY18976.1"/>
    </source>
</evidence>
<keyword evidence="2" id="KW-0694">RNA-binding</keyword>
<gene>
    <name evidence="10" type="primary">mrpl-44</name>
    <name evidence="10" type="ORF">CEXT_681241</name>
</gene>
<dbReference type="Proteomes" id="UP001054945">
    <property type="component" value="Unassembled WGS sequence"/>
</dbReference>
<protein>
    <recommendedName>
        <fullName evidence="8">Large ribosomal subunit protein mL44</fullName>
    </recommendedName>
</protein>
<dbReference type="GO" id="GO:0006396">
    <property type="term" value="P:RNA processing"/>
    <property type="evidence" value="ECO:0007669"/>
    <property type="project" value="InterPro"/>
</dbReference>
<dbReference type="FunFam" id="3.30.160.20:FF:000037">
    <property type="entry name" value="39S ribosomal protein L44, mitochondrial"/>
    <property type="match status" value="1"/>
</dbReference>
<dbReference type="PANTHER" id="PTHR11207">
    <property type="entry name" value="RIBONUCLEASE III"/>
    <property type="match status" value="1"/>
</dbReference>
<keyword evidence="3" id="KW-0809">Transit peptide</keyword>
<name>A0AAV4RDE2_CAEEX</name>
<dbReference type="GO" id="GO:0004525">
    <property type="term" value="F:ribonuclease III activity"/>
    <property type="evidence" value="ECO:0007669"/>
    <property type="project" value="InterPro"/>
</dbReference>
<evidence type="ECO:0000256" key="5">
    <source>
        <dbReference type="ARBA" id="ARBA00023128"/>
    </source>
</evidence>
<dbReference type="GO" id="GO:0005762">
    <property type="term" value="C:mitochondrial large ribosomal subunit"/>
    <property type="evidence" value="ECO:0007669"/>
    <property type="project" value="TreeGrafter"/>
</dbReference>
<dbReference type="Gene3D" id="3.30.160.20">
    <property type="match status" value="1"/>
</dbReference>
<dbReference type="PANTHER" id="PTHR11207:SF5">
    <property type="entry name" value="LARGE RIBOSOMAL SUBUNIT PROTEIN ML44"/>
    <property type="match status" value="1"/>
</dbReference>
<comment type="caution">
    <text evidence="10">The sequence shown here is derived from an EMBL/GenBank/DDBJ whole genome shotgun (WGS) entry which is preliminary data.</text>
</comment>
<dbReference type="PROSITE" id="PS50142">
    <property type="entry name" value="RNASE_3_2"/>
    <property type="match status" value="1"/>
</dbReference>
<dbReference type="EMBL" id="BPLR01007703">
    <property type="protein sequence ID" value="GIY18976.1"/>
    <property type="molecule type" value="Genomic_DNA"/>
</dbReference>
<dbReference type="Pfam" id="PF22935">
    <property type="entry name" value="RM44_endonuclase"/>
    <property type="match status" value="1"/>
</dbReference>